<dbReference type="Gene3D" id="3.40.50.620">
    <property type="entry name" value="HUPs"/>
    <property type="match status" value="1"/>
</dbReference>
<dbReference type="Pfam" id="PF00582">
    <property type="entry name" value="Usp"/>
    <property type="match status" value="1"/>
</dbReference>
<organism evidence="3 4">
    <name type="scientific">Chroogloeocystis siderophila 5.2 s.c.1</name>
    <dbReference type="NCBI Taxonomy" id="247279"/>
    <lineage>
        <taxon>Bacteria</taxon>
        <taxon>Bacillati</taxon>
        <taxon>Cyanobacteriota</taxon>
        <taxon>Cyanophyceae</taxon>
        <taxon>Oscillatoriophycideae</taxon>
        <taxon>Chroococcales</taxon>
        <taxon>Chroococcaceae</taxon>
        <taxon>Chroogloeocystis</taxon>
    </lineage>
</organism>
<evidence type="ECO:0000259" key="2">
    <source>
        <dbReference type="Pfam" id="PF00582"/>
    </source>
</evidence>
<name>A0A1U7HQ50_9CHRO</name>
<comment type="similarity">
    <text evidence="1">Belongs to the universal stress protein A family.</text>
</comment>
<dbReference type="InterPro" id="IPR014729">
    <property type="entry name" value="Rossmann-like_a/b/a_fold"/>
</dbReference>
<dbReference type="RefSeq" id="WP_073549611.1">
    <property type="nucleotide sequence ID" value="NZ_CAWMVK010000043.1"/>
</dbReference>
<comment type="caution">
    <text evidence="3">The sequence shown here is derived from an EMBL/GenBank/DDBJ whole genome shotgun (WGS) entry which is preliminary data.</text>
</comment>
<reference evidence="3 4" key="1">
    <citation type="submission" date="2016-11" db="EMBL/GenBank/DDBJ databases">
        <title>Draft Genome Sequences of Nine Cyanobacterial Strains from Diverse Habitats.</title>
        <authorList>
            <person name="Zhu T."/>
            <person name="Hou S."/>
            <person name="Lu X."/>
            <person name="Hess W.R."/>
        </authorList>
    </citation>
    <scope>NUCLEOTIDE SEQUENCE [LARGE SCALE GENOMIC DNA]</scope>
    <source>
        <strain evidence="3 4">5.2 s.c.1</strain>
    </source>
</reference>
<dbReference type="Proteomes" id="UP000185984">
    <property type="component" value="Unassembled WGS sequence"/>
</dbReference>
<dbReference type="PRINTS" id="PR01438">
    <property type="entry name" value="UNVRSLSTRESS"/>
</dbReference>
<dbReference type="CDD" id="cd00293">
    <property type="entry name" value="USP-like"/>
    <property type="match status" value="1"/>
</dbReference>
<dbReference type="SUPFAM" id="SSF52402">
    <property type="entry name" value="Adenine nucleotide alpha hydrolases-like"/>
    <property type="match status" value="1"/>
</dbReference>
<proteinExistence type="inferred from homology"/>
<evidence type="ECO:0000313" key="4">
    <source>
        <dbReference type="Proteomes" id="UP000185984"/>
    </source>
</evidence>
<dbReference type="PANTHER" id="PTHR46268:SF6">
    <property type="entry name" value="UNIVERSAL STRESS PROTEIN UP12"/>
    <property type="match status" value="1"/>
</dbReference>
<accession>A0A1U7HQ50</accession>
<dbReference type="STRING" id="247279.NIES1031_11995"/>
<evidence type="ECO:0000313" key="3">
    <source>
        <dbReference type="EMBL" id="OKH25730.1"/>
    </source>
</evidence>
<dbReference type="EMBL" id="MRCC01000009">
    <property type="protein sequence ID" value="OKH25730.1"/>
    <property type="molecule type" value="Genomic_DNA"/>
</dbReference>
<dbReference type="InterPro" id="IPR006016">
    <property type="entry name" value="UspA"/>
</dbReference>
<dbReference type="OrthoDB" id="9794782at2"/>
<dbReference type="PANTHER" id="PTHR46268">
    <property type="entry name" value="STRESS RESPONSE PROTEIN NHAX"/>
    <property type="match status" value="1"/>
</dbReference>
<gene>
    <name evidence="3" type="ORF">NIES1031_11995</name>
</gene>
<protein>
    <submittedName>
        <fullName evidence="3">Universal stress protein UspA</fullName>
    </submittedName>
</protein>
<dbReference type="InterPro" id="IPR006015">
    <property type="entry name" value="Universal_stress_UspA"/>
</dbReference>
<keyword evidence="4" id="KW-1185">Reference proteome</keyword>
<feature type="domain" description="UspA" evidence="2">
    <location>
        <begin position="9"/>
        <end position="141"/>
    </location>
</feature>
<dbReference type="AlphaFoldDB" id="A0A1U7HQ50"/>
<sequence length="142" mass="16081">MTWLQKNCVLVPIDFSEESFAALEPAREFVQDPSQLHVLHVLSHLHPAEPGVVWETIDDETRIKHVQEALHERLKDSEYQGVHIGILVGDPSSRIIDYAQEINADLIVIPSHGRTGLSRFFLGSVAERVVRFAHCPVMVLRK</sequence>
<evidence type="ECO:0000256" key="1">
    <source>
        <dbReference type="ARBA" id="ARBA00008791"/>
    </source>
</evidence>